<dbReference type="AlphaFoldDB" id="A0A101M0X5"/>
<evidence type="ECO:0000313" key="1">
    <source>
        <dbReference type="EMBL" id="KUM48944.1"/>
    </source>
</evidence>
<protein>
    <submittedName>
        <fullName evidence="1">Uncharacterized protein</fullName>
    </submittedName>
</protein>
<dbReference type="EMBL" id="LKAM01000004">
    <property type="protein sequence ID" value="KUM48944.1"/>
    <property type="molecule type" value="Genomic_DNA"/>
</dbReference>
<comment type="caution">
    <text evidence="1">The sequence shown here is derived from an EMBL/GenBank/DDBJ whole genome shotgun (WGS) entry which is preliminary data.</text>
</comment>
<gene>
    <name evidence="1" type="ORF">ABT39_MTgene4280</name>
</gene>
<name>A0A101M0X5_PICGL</name>
<organism evidence="1">
    <name type="scientific">Picea glauca</name>
    <name type="common">White spruce</name>
    <name type="synonym">Pinus glauca</name>
    <dbReference type="NCBI Taxonomy" id="3330"/>
    <lineage>
        <taxon>Eukaryota</taxon>
        <taxon>Viridiplantae</taxon>
        <taxon>Streptophyta</taxon>
        <taxon>Embryophyta</taxon>
        <taxon>Tracheophyta</taxon>
        <taxon>Spermatophyta</taxon>
        <taxon>Pinopsida</taxon>
        <taxon>Pinidae</taxon>
        <taxon>Conifers I</taxon>
        <taxon>Pinales</taxon>
        <taxon>Pinaceae</taxon>
        <taxon>Picea</taxon>
    </lineage>
</organism>
<accession>A0A101M0X5</accession>
<keyword evidence="1" id="KW-0496">Mitochondrion</keyword>
<geneLocation type="mitochondrion" evidence="1"/>
<proteinExistence type="predicted"/>
<sequence>MMDNNRQIVGSELPMNELLPEYSKDYWTNELGSGRHWYLLYKRLLHIGWIHFSGSHRKEQPPWVGGIFRTAPDFFNKEARTSETWMENHMIVN</sequence>
<reference evidence="1" key="1">
    <citation type="journal article" date="2015" name="Genome Biol. Evol.">
        <title>Organellar Genomes of White Spruce (Picea glauca): Assembly and Annotation.</title>
        <authorList>
            <person name="Jackman S.D."/>
            <person name="Warren R.L."/>
            <person name="Gibb E.A."/>
            <person name="Vandervalk B.P."/>
            <person name="Mohamadi H."/>
            <person name="Chu J."/>
            <person name="Raymond A."/>
            <person name="Pleasance S."/>
            <person name="Coope R."/>
            <person name="Wildung M.R."/>
            <person name="Ritland C.E."/>
            <person name="Bousquet J."/>
            <person name="Jones S.J."/>
            <person name="Bohlmann J."/>
            <person name="Birol I."/>
        </authorList>
    </citation>
    <scope>NUCLEOTIDE SEQUENCE [LARGE SCALE GENOMIC DNA]</scope>
    <source>
        <tissue evidence="1">Flushing bud</tissue>
    </source>
</reference>